<dbReference type="PROSITE" id="PS00108">
    <property type="entry name" value="PROTEIN_KINASE_ST"/>
    <property type="match status" value="1"/>
</dbReference>
<dbReference type="InterPro" id="IPR001245">
    <property type="entry name" value="Ser-Thr/Tyr_kinase_cat_dom"/>
</dbReference>
<dbReference type="InterPro" id="IPR008271">
    <property type="entry name" value="Ser/Thr_kinase_AS"/>
</dbReference>
<keyword evidence="3" id="KW-1185">Reference proteome</keyword>
<gene>
    <name evidence="2" type="ORF">JAAARDRAFT_56908</name>
</gene>
<reference evidence="3" key="1">
    <citation type="journal article" date="2014" name="Proc. Natl. Acad. Sci. U.S.A.">
        <title>Extensive sampling of basidiomycete genomes demonstrates inadequacy of the white-rot/brown-rot paradigm for wood decay fungi.</title>
        <authorList>
            <person name="Riley R."/>
            <person name="Salamov A.A."/>
            <person name="Brown D.W."/>
            <person name="Nagy L.G."/>
            <person name="Floudas D."/>
            <person name="Held B.W."/>
            <person name="Levasseur A."/>
            <person name="Lombard V."/>
            <person name="Morin E."/>
            <person name="Otillar R."/>
            <person name="Lindquist E.A."/>
            <person name="Sun H."/>
            <person name="LaButti K.M."/>
            <person name="Schmutz J."/>
            <person name="Jabbour D."/>
            <person name="Luo H."/>
            <person name="Baker S.E."/>
            <person name="Pisabarro A.G."/>
            <person name="Walton J.D."/>
            <person name="Blanchette R.A."/>
            <person name="Henrissat B."/>
            <person name="Martin F."/>
            <person name="Cullen D."/>
            <person name="Hibbett D.S."/>
            <person name="Grigoriev I.V."/>
        </authorList>
    </citation>
    <scope>NUCLEOTIDE SEQUENCE [LARGE SCALE GENOMIC DNA]</scope>
    <source>
        <strain evidence="3">MUCL 33604</strain>
    </source>
</reference>
<accession>A0A067PVL5</accession>
<proteinExistence type="predicted"/>
<dbReference type="GO" id="GO:0005524">
    <property type="term" value="F:ATP binding"/>
    <property type="evidence" value="ECO:0007669"/>
    <property type="project" value="InterPro"/>
</dbReference>
<dbReference type="InterPro" id="IPR051681">
    <property type="entry name" value="Ser/Thr_Kinases-Pseudokinases"/>
</dbReference>
<dbReference type="InParanoid" id="A0A067PVL5"/>
<dbReference type="PANTHER" id="PTHR44329">
    <property type="entry name" value="SERINE/THREONINE-PROTEIN KINASE TNNI3K-RELATED"/>
    <property type="match status" value="1"/>
</dbReference>
<dbReference type="PIRSF" id="PIRSF000654">
    <property type="entry name" value="Integrin-linked_kinase"/>
    <property type="match status" value="1"/>
</dbReference>
<dbReference type="Proteomes" id="UP000027265">
    <property type="component" value="Unassembled WGS sequence"/>
</dbReference>
<organism evidence="2 3">
    <name type="scientific">Jaapia argillacea MUCL 33604</name>
    <dbReference type="NCBI Taxonomy" id="933084"/>
    <lineage>
        <taxon>Eukaryota</taxon>
        <taxon>Fungi</taxon>
        <taxon>Dikarya</taxon>
        <taxon>Basidiomycota</taxon>
        <taxon>Agaricomycotina</taxon>
        <taxon>Agaricomycetes</taxon>
        <taxon>Agaricomycetidae</taxon>
        <taxon>Jaapiales</taxon>
        <taxon>Jaapiaceae</taxon>
        <taxon>Jaapia</taxon>
    </lineage>
</organism>
<evidence type="ECO:0000259" key="1">
    <source>
        <dbReference type="PROSITE" id="PS50011"/>
    </source>
</evidence>
<dbReference type="STRING" id="933084.A0A067PVL5"/>
<dbReference type="HOGENOM" id="CLU_000288_7_18_1"/>
<feature type="domain" description="Protein kinase" evidence="1">
    <location>
        <begin position="1"/>
        <end position="262"/>
    </location>
</feature>
<dbReference type="OrthoDB" id="4062651at2759"/>
<dbReference type="CDD" id="cd14014">
    <property type="entry name" value="STKc_PknB_like"/>
    <property type="match status" value="1"/>
</dbReference>
<dbReference type="InterPro" id="IPR011009">
    <property type="entry name" value="Kinase-like_dom_sf"/>
</dbReference>
<evidence type="ECO:0000313" key="2">
    <source>
        <dbReference type="EMBL" id="KDQ58863.1"/>
    </source>
</evidence>
<dbReference type="GO" id="GO:0004674">
    <property type="term" value="F:protein serine/threonine kinase activity"/>
    <property type="evidence" value="ECO:0007669"/>
    <property type="project" value="TreeGrafter"/>
</dbReference>
<sequence length="262" mass="29479">MGVLRSESRTEQVAMKQLRMFMNMSDSHRNKGKNLFRREAQIWSRFKHRFILEFLGFAMLDGNRFFLISPWVGKGNAMQYLEENPEHDRTRLTSQIADALNYLHSGGSGTSYVHGDLKGDNVLISDEGNALLCDFGLTRHVEKVASMTATPSGLSTLGHIRFSAPELFTSGRPTTHSDVFAFGCLVIQIFTGHLPYDHLEMDIQVLYAVAAGELPHRPSSPAVVRAGLDDRLWALVMRCFIREPSMRIKMSEIFEVLSIGEA</sequence>
<dbReference type="InterPro" id="IPR000719">
    <property type="entry name" value="Prot_kinase_dom"/>
</dbReference>
<dbReference type="SMART" id="SM00220">
    <property type="entry name" value="S_TKc"/>
    <property type="match status" value="1"/>
</dbReference>
<dbReference type="EMBL" id="KL197716">
    <property type="protein sequence ID" value="KDQ58863.1"/>
    <property type="molecule type" value="Genomic_DNA"/>
</dbReference>
<evidence type="ECO:0000313" key="3">
    <source>
        <dbReference type="Proteomes" id="UP000027265"/>
    </source>
</evidence>
<dbReference type="Pfam" id="PF07714">
    <property type="entry name" value="PK_Tyr_Ser-Thr"/>
    <property type="match status" value="1"/>
</dbReference>
<dbReference type="PROSITE" id="PS50011">
    <property type="entry name" value="PROTEIN_KINASE_DOM"/>
    <property type="match status" value="1"/>
</dbReference>
<protein>
    <recommendedName>
        <fullName evidence="1">Protein kinase domain-containing protein</fullName>
    </recommendedName>
</protein>
<dbReference type="Gene3D" id="1.10.510.10">
    <property type="entry name" value="Transferase(Phosphotransferase) domain 1"/>
    <property type="match status" value="1"/>
</dbReference>
<dbReference type="SUPFAM" id="SSF56112">
    <property type="entry name" value="Protein kinase-like (PK-like)"/>
    <property type="match status" value="1"/>
</dbReference>
<dbReference type="AlphaFoldDB" id="A0A067PVL5"/>
<name>A0A067PVL5_9AGAM</name>